<reference evidence="2 3" key="1">
    <citation type="journal article" date="2019" name="Sci. Rep.">
        <title>A high-quality genome of Eragrostis curvula grass provides insights into Poaceae evolution and supports new strategies to enhance forage quality.</title>
        <authorList>
            <person name="Carballo J."/>
            <person name="Santos B.A.C.M."/>
            <person name="Zappacosta D."/>
            <person name="Garbus I."/>
            <person name="Selva J.P."/>
            <person name="Gallo C.A."/>
            <person name="Diaz A."/>
            <person name="Albertini E."/>
            <person name="Caccamo M."/>
            <person name="Echenique V."/>
        </authorList>
    </citation>
    <scope>NUCLEOTIDE SEQUENCE [LARGE SCALE GENOMIC DNA]</scope>
    <source>
        <strain evidence="3">cv. Victoria</strain>
        <tissue evidence="2">Leaf</tissue>
    </source>
</reference>
<dbReference type="Gramene" id="TVU25143">
    <property type="protein sequence ID" value="TVU25143"/>
    <property type="gene ID" value="EJB05_27625"/>
</dbReference>
<sequence>MDAEAPGAAPRTAPTTLCRRGLRGRGRGPALVLESASEAEFPSIEDACHKDDKEDLYEREKLRQDASASADTRENDDCNAEPQGEVTLGNCIMLAVHMSVLALADWMPNSSWTRLENLQAEKVQMSINQMLRDIGLWWGRWKVFLRKKSSSCKPFSK</sequence>
<accession>A0A5J9UN12</accession>
<feature type="region of interest" description="Disordered" evidence="1">
    <location>
        <begin position="60"/>
        <end position="82"/>
    </location>
</feature>
<proteinExistence type="predicted"/>
<gene>
    <name evidence="2" type="ORF">EJB05_27625</name>
</gene>
<name>A0A5J9UN12_9POAL</name>
<dbReference type="AlphaFoldDB" id="A0A5J9UN12"/>
<evidence type="ECO:0000313" key="2">
    <source>
        <dbReference type="EMBL" id="TVU25143.1"/>
    </source>
</evidence>
<keyword evidence="3" id="KW-1185">Reference proteome</keyword>
<feature type="region of interest" description="Disordered" evidence="1">
    <location>
        <begin position="1"/>
        <end position="36"/>
    </location>
</feature>
<dbReference type="EMBL" id="RWGY01000013">
    <property type="protein sequence ID" value="TVU25143.1"/>
    <property type="molecule type" value="Genomic_DNA"/>
</dbReference>
<protein>
    <submittedName>
        <fullName evidence="2">Uncharacterized protein</fullName>
    </submittedName>
</protein>
<feature type="non-terminal residue" evidence="2">
    <location>
        <position position="1"/>
    </location>
</feature>
<evidence type="ECO:0000256" key="1">
    <source>
        <dbReference type="SAM" id="MobiDB-lite"/>
    </source>
</evidence>
<evidence type="ECO:0000313" key="3">
    <source>
        <dbReference type="Proteomes" id="UP000324897"/>
    </source>
</evidence>
<organism evidence="2 3">
    <name type="scientific">Eragrostis curvula</name>
    <name type="common">weeping love grass</name>
    <dbReference type="NCBI Taxonomy" id="38414"/>
    <lineage>
        <taxon>Eukaryota</taxon>
        <taxon>Viridiplantae</taxon>
        <taxon>Streptophyta</taxon>
        <taxon>Embryophyta</taxon>
        <taxon>Tracheophyta</taxon>
        <taxon>Spermatophyta</taxon>
        <taxon>Magnoliopsida</taxon>
        <taxon>Liliopsida</taxon>
        <taxon>Poales</taxon>
        <taxon>Poaceae</taxon>
        <taxon>PACMAD clade</taxon>
        <taxon>Chloridoideae</taxon>
        <taxon>Eragrostideae</taxon>
        <taxon>Eragrostidinae</taxon>
        <taxon>Eragrostis</taxon>
    </lineage>
</organism>
<dbReference type="Proteomes" id="UP000324897">
    <property type="component" value="Chromosome 2"/>
</dbReference>
<feature type="compositionally biased region" description="Low complexity" evidence="1">
    <location>
        <begin position="1"/>
        <end position="16"/>
    </location>
</feature>
<comment type="caution">
    <text evidence="2">The sequence shown here is derived from an EMBL/GenBank/DDBJ whole genome shotgun (WGS) entry which is preliminary data.</text>
</comment>